<dbReference type="SUPFAM" id="SSF51419">
    <property type="entry name" value="PLP-binding barrel"/>
    <property type="match status" value="1"/>
</dbReference>
<dbReference type="PRINTS" id="PR01180">
    <property type="entry name" value="ARGDCRBXLASE"/>
</dbReference>
<feature type="active site" description="Proton donor" evidence="14">
    <location>
        <position position="503"/>
    </location>
</feature>
<dbReference type="Proteomes" id="UP000318878">
    <property type="component" value="Unassembled WGS sequence"/>
</dbReference>
<evidence type="ECO:0000259" key="16">
    <source>
        <dbReference type="Pfam" id="PF17810"/>
    </source>
</evidence>
<keyword evidence="8 12" id="KW-0663">Pyridoxal phosphate</keyword>
<evidence type="ECO:0000256" key="4">
    <source>
        <dbReference type="ARBA" id="ARBA00008357"/>
    </source>
</evidence>
<dbReference type="NCBIfam" id="NF003763">
    <property type="entry name" value="PRK05354.1"/>
    <property type="match status" value="1"/>
</dbReference>
<evidence type="ECO:0000256" key="11">
    <source>
        <dbReference type="ARBA" id="ARBA00023239"/>
    </source>
</evidence>
<dbReference type="EMBL" id="SJPF01000004">
    <property type="protein sequence ID" value="TWT32103.1"/>
    <property type="molecule type" value="Genomic_DNA"/>
</dbReference>
<dbReference type="PRINTS" id="PR01179">
    <property type="entry name" value="ODADCRBXLASE"/>
</dbReference>
<dbReference type="GO" id="GO:0006527">
    <property type="term" value="P:L-arginine catabolic process"/>
    <property type="evidence" value="ECO:0007669"/>
    <property type="project" value="InterPro"/>
</dbReference>
<dbReference type="EC" id="4.1.1.19" evidence="12"/>
<dbReference type="Gene3D" id="3.20.20.10">
    <property type="entry name" value="Alanine racemase"/>
    <property type="match status" value="1"/>
</dbReference>
<evidence type="ECO:0000256" key="6">
    <source>
        <dbReference type="ARBA" id="ARBA00022793"/>
    </source>
</evidence>
<comment type="pathway">
    <text evidence="12">Amine and polyamine biosynthesis; agmatine biosynthesis; agmatine from L-arginine: step 1/1.</text>
</comment>
<organism evidence="18 19">
    <name type="scientific">Blastopirellula retiformator</name>
    <dbReference type="NCBI Taxonomy" id="2527970"/>
    <lineage>
        <taxon>Bacteria</taxon>
        <taxon>Pseudomonadati</taxon>
        <taxon>Planctomycetota</taxon>
        <taxon>Planctomycetia</taxon>
        <taxon>Pirellulales</taxon>
        <taxon>Pirellulaceae</taxon>
        <taxon>Blastopirellula</taxon>
    </lineage>
</organism>
<feature type="domain" description="Orn/DAP/Arg decarboxylase 2 N-terminal" evidence="15">
    <location>
        <begin position="91"/>
        <end position="346"/>
    </location>
</feature>
<keyword evidence="9 12" id="KW-0745">Spermidine biosynthesis</keyword>
<feature type="modified residue" description="N6-(pyridoxal phosphate)lysine" evidence="12 13">
    <location>
        <position position="105"/>
    </location>
</feature>
<dbReference type="InterPro" id="IPR002985">
    <property type="entry name" value="Arg_decrbxlase"/>
</dbReference>
<evidence type="ECO:0000256" key="1">
    <source>
        <dbReference type="ARBA" id="ARBA00001933"/>
    </source>
</evidence>
<dbReference type="Pfam" id="PF17810">
    <property type="entry name" value="Arg_decarb_HB"/>
    <property type="match status" value="1"/>
</dbReference>
<keyword evidence="19" id="KW-1185">Reference proteome</keyword>
<accession>A0A5C5V2A4</accession>
<evidence type="ECO:0000256" key="7">
    <source>
        <dbReference type="ARBA" id="ARBA00022842"/>
    </source>
</evidence>
<dbReference type="GO" id="GO:0008295">
    <property type="term" value="P:spermidine biosynthetic process"/>
    <property type="evidence" value="ECO:0007669"/>
    <property type="project" value="UniProtKB-UniRule"/>
</dbReference>
<dbReference type="HAMAP" id="MF_01417">
    <property type="entry name" value="SpeA"/>
    <property type="match status" value="1"/>
</dbReference>
<keyword evidence="7 12" id="KW-0460">Magnesium</keyword>
<evidence type="ECO:0000256" key="13">
    <source>
        <dbReference type="PIRSR" id="PIRSR001336-50"/>
    </source>
</evidence>
<evidence type="ECO:0000256" key="9">
    <source>
        <dbReference type="ARBA" id="ARBA00023066"/>
    </source>
</evidence>
<dbReference type="InterPro" id="IPR029066">
    <property type="entry name" value="PLP-binding_barrel"/>
</dbReference>
<evidence type="ECO:0000256" key="8">
    <source>
        <dbReference type="ARBA" id="ARBA00022898"/>
    </source>
</evidence>
<gene>
    <name evidence="12 18" type="primary">speA</name>
    <name evidence="18" type="ORF">Enr8_40290</name>
</gene>
<evidence type="ECO:0000313" key="18">
    <source>
        <dbReference type="EMBL" id="TWT32103.1"/>
    </source>
</evidence>
<reference evidence="18 19" key="1">
    <citation type="submission" date="2019-02" db="EMBL/GenBank/DDBJ databases">
        <title>Deep-cultivation of Planctomycetes and their phenomic and genomic characterization uncovers novel biology.</title>
        <authorList>
            <person name="Wiegand S."/>
            <person name="Jogler M."/>
            <person name="Boedeker C."/>
            <person name="Pinto D."/>
            <person name="Vollmers J."/>
            <person name="Rivas-Marin E."/>
            <person name="Kohn T."/>
            <person name="Peeters S.H."/>
            <person name="Heuer A."/>
            <person name="Rast P."/>
            <person name="Oberbeckmann S."/>
            <person name="Bunk B."/>
            <person name="Jeske O."/>
            <person name="Meyerdierks A."/>
            <person name="Storesund J.E."/>
            <person name="Kallscheuer N."/>
            <person name="Luecker S."/>
            <person name="Lage O.M."/>
            <person name="Pohl T."/>
            <person name="Merkel B.J."/>
            <person name="Hornburger P."/>
            <person name="Mueller R.-W."/>
            <person name="Bruemmer F."/>
            <person name="Labrenz M."/>
            <person name="Spormann A.M."/>
            <person name="Op Den Camp H."/>
            <person name="Overmann J."/>
            <person name="Amann R."/>
            <person name="Jetten M.S.M."/>
            <person name="Mascher T."/>
            <person name="Medema M.H."/>
            <person name="Devos D.P."/>
            <person name="Kaster A.-K."/>
            <person name="Ovreas L."/>
            <person name="Rohde M."/>
            <person name="Galperin M.Y."/>
            <person name="Jogler C."/>
        </authorList>
    </citation>
    <scope>NUCLEOTIDE SEQUENCE [LARGE SCALE GENOMIC DNA]</scope>
    <source>
        <strain evidence="18 19">Enr8</strain>
    </source>
</reference>
<evidence type="ECO:0000256" key="2">
    <source>
        <dbReference type="ARBA" id="ARBA00001946"/>
    </source>
</evidence>
<comment type="caution">
    <text evidence="18">The sequence shown here is derived from an EMBL/GenBank/DDBJ whole genome shotgun (WGS) entry which is preliminary data.</text>
</comment>
<keyword evidence="5 12" id="KW-0479">Metal-binding</keyword>
<dbReference type="PROSITE" id="PS00879">
    <property type="entry name" value="ODR_DC_2_2"/>
    <property type="match status" value="1"/>
</dbReference>
<dbReference type="InterPro" id="IPR022657">
    <property type="entry name" value="De-COase2_CS"/>
</dbReference>
<dbReference type="Gene3D" id="2.40.37.10">
    <property type="entry name" value="Lyase, Ornithine Decarboxylase, Chain A, domain 1"/>
    <property type="match status" value="1"/>
</dbReference>
<evidence type="ECO:0000256" key="10">
    <source>
        <dbReference type="ARBA" id="ARBA00023115"/>
    </source>
</evidence>
<comment type="similarity">
    <text evidence="4 12">Belongs to the Orn/Lys/Arg decarboxylase class-II family. SpeA subfamily.</text>
</comment>
<dbReference type="RefSeq" id="WP_146434798.1">
    <property type="nucleotide sequence ID" value="NZ_SJPF01000004.1"/>
</dbReference>
<dbReference type="InterPro" id="IPR009006">
    <property type="entry name" value="Ala_racemase/Decarboxylase_C"/>
</dbReference>
<sequence>MLTEAGNRWNVSDSRELYEVSRWGKGFFSIKENGKLAVHPNRDPEVSVELESIVNRLEQRGVDLPILIRFSGILENRLKEIRDVFDAAIGEYGYQNKYSCVYPIKVNQQRHVVEEVLEFGRPHGFGLEAGSKPELMAVIALTDNDTPIICNGFKDAEYIEIAMYALKLGRNIIPVVEKYSELMLILEYAEKIGVRPQIGMRVKLASRGAGKWSASGGYRSKFGLTVTEVLKGLEELKSRGMEDCFQLLHYHQGSQVSNIRHVKSALVESARIYVDLVRRGAGLRYLDVGGGLGVDYDGSQTDFESSMNYTIEEYARDVVSHVQGICDAAGVDHPHLLSESGRATVAFHSMLLFEVLGVAEQTTGDEIEPVADDAPSPLRELYEAYQSVTQRTVLESFHDAQMALDIALNMFSNGNLSLDQRSTAETIYWSLCAKIRTLTQNMSNVPEELEGLDRLLCDTYFGNFSLFQSMPDSWAIGQLFPVMPIHRLEEEPGRSAVIGDITCDSDGKIDSFIDLRNVKRVLPLHKLNGGQYVLGAFLVGAYQEILGDLHNLFGDTNTVHVELSDDGQPHFSHIIKGDTVTEVLKYVQFTERELVDKMQKSVEELTRKGELEHKEAGSIMQYYEQGLRGYTYLEKSP</sequence>
<dbReference type="InterPro" id="IPR000183">
    <property type="entry name" value="Orn/DAP/Arg_de-COase"/>
</dbReference>
<evidence type="ECO:0000313" key="19">
    <source>
        <dbReference type="Proteomes" id="UP000318878"/>
    </source>
</evidence>
<dbReference type="AlphaFoldDB" id="A0A5C5V2A4"/>
<dbReference type="GO" id="GO:0046872">
    <property type="term" value="F:metal ion binding"/>
    <property type="evidence" value="ECO:0007669"/>
    <property type="project" value="UniProtKB-KW"/>
</dbReference>
<feature type="binding site" evidence="12">
    <location>
        <begin position="286"/>
        <end position="296"/>
    </location>
    <ligand>
        <name>substrate</name>
    </ligand>
</feature>
<dbReference type="InterPro" id="IPR022644">
    <property type="entry name" value="De-COase2_N"/>
</dbReference>
<comment type="function">
    <text evidence="3 12">Catalyzes the biosynthesis of agmatine from arginine.</text>
</comment>
<comment type="cofactor">
    <cofactor evidence="1 12 13">
        <name>pyridoxal 5'-phosphate</name>
        <dbReference type="ChEBI" id="CHEBI:597326"/>
    </cofactor>
</comment>
<feature type="domain" description="Arginine decarboxylase helical bundle" evidence="16">
    <location>
        <begin position="372"/>
        <end position="452"/>
    </location>
</feature>
<keyword evidence="11 12" id="KW-0456">Lyase</keyword>
<dbReference type="UniPathway" id="UPA00186">
    <property type="reaction ID" value="UER00284"/>
</dbReference>
<proteinExistence type="inferred from homology"/>
<dbReference type="CDD" id="cd06830">
    <property type="entry name" value="PLPDE_III_ADC"/>
    <property type="match status" value="1"/>
</dbReference>
<dbReference type="InterPro" id="IPR022653">
    <property type="entry name" value="De-COase2_pyr-phos_BS"/>
</dbReference>
<name>A0A5C5V2A4_9BACT</name>
<dbReference type="Pfam" id="PF02784">
    <property type="entry name" value="Orn_Arg_deC_N"/>
    <property type="match status" value="1"/>
</dbReference>
<comment type="cofactor">
    <cofactor evidence="2 12">
        <name>Mg(2+)</name>
        <dbReference type="ChEBI" id="CHEBI:18420"/>
    </cofactor>
</comment>
<evidence type="ECO:0000256" key="3">
    <source>
        <dbReference type="ARBA" id="ARBA00002257"/>
    </source>
</evidence>
<evidence type="ECO:0000259" key="15">
    <source>
        <dbReference type="Pfam" id="PF02784"/>
    </source>
</evidence>
<protein>
    <recommendedName>
        <fullName evidence="12">Biosynthetic arginine decarboxylase</fullName>
        <shortName evidence="12">ADC</shortName>
        <ecNumber evidence="12">4.1.1.19</ecNumber>
    </recommendedName>
</protein>
<evidence type="ECO:0000256" key="14">
    <source>
        <dbReference type="PIRSR" id="PIRSR600183-50"/>
    </source>
</evidence>
<dbReference type="PANTHER" id="PTHR43295:SF9">
    <property type="entry name" value="BIOSYNTHETIC ARGININE DECARBOXYLASE"/>
    <property type="match status" value="1"/>
</dbReference>
<dbReference type="InterPro" id="IPR041128">
    <property type="entry name" value="Arg_decarbox_C"/>
</dbReference>
<dbReference type="PIRSF" id="PIRSF001336">
    <property type="entry name" value="Arg_decrbxlase"/>
    <property type="match status" value="1"/>
</dbReference>
<evidence type="ECO:0000256" key="5">
    <source>
        <dbReference type="ARBA" id="ARBA00022723"/>
    </source>
</evidence>
<evidence type="ECO:0000256" key="12">
    <source>
        <dbReference type="HAMAP-Rule" id="MF_01417"/>
    </source>
</evidence>
<dbReference type="Gene3D" id="1.10.287.3440">
    <property type="match status" value="1"/>
</dbReference>
<dbReference type="OrthoDB" id="9802658at2"/>
<dbReference type="InterPro" id="IPR040634">
    <property type="entry name" value="Arg_decarb_HB"/>
</dbReference>
<dbReference type="Pfam" id="PF17944">
    <property type="entry name" value="Arg_decarbox_C"/>
    <property type="match status" value="1"/>
</dbReference>
<feature type="domain" description="Arginine decarboxylase C-terminal helical" evidence="17">
    <location>
        <begin position="580"/>
        <end position="633"/>
    </location>
</feature>
<dbReference type="PANTHER" id="PTHR43295">
    <property type="entry name" value="ARGININE DECARBOXYLASE"/>
    <property type="match status" value="1"/>
</dbReference>
<evidence type="ECO:0000259" key="17">
    <source>
        <dbReference type="Pfam" id="PF17944"/>
    </source>
</evidence>
<comment type="catalytic activity">
    <reaction evidence="12">
        <text>L-arginine + H(+) = agmatine + CO2</text>
        <dbReference type="Rhea" id="RHEA:17641"/>
        <dbReference type="ChEBI" id="CHEBI:15378"/>
        <dbReference type="ChEBI" id="CHEBI:16526"/>
        <dbReference type="ChEBI" id="CHEBI:32682"/>
        <dbReference type="ChEBI" id="CHEBI:58145"/>
        <dbReference type="EC" id="4.1.1.19"/>
    </reaction>
</comment>
<keyword evidence="10 12" id="KW-0620">Polyamine biosynthesis</keyword>
<dbReference type="NCBIfam" id="TIGR01273">
    <property type="entry name" value="speA"/>
    <property type="match status" value="1"/>
</dbReference>
<dbReference type="GO" id="GO:0008792">
    <property type="term" value="F:arginine decarboxylase activity"/>
    <property type="evidence" value="ECO:0007669"/>
    <property type="project" value="UniProtKB-UniRule"/>
</dbReference>
<dbReference type="PROSITE" id="PS00878">
    <property type="entry name" value="ODR_DC_2_1"/>
    <property type="match status" value="1"/>
</dbReference>
<dbReference type="Gene3D" id="1.20.58.930">
    <property type="match status" value="1"/>
</dbReference>
<keyword evidence="6 12" id="KW-0210">Decarboxylase</keyword>